<evidence type="ECO:0000313" key="2">
    <source>
        <dbReference type="Proteomes" id="UP000002457"/>
    </source>
</evidence>
<dbReference type="KEGG" id="mpl:Mpal_0343"/>
<accession>B8GJS1</accession>
<dbReference type="RefSeq" id="WP_012617044.1">
    <property type="nucleotide sequence ID" value="NC_011832.1"/>
</dbReference>
<dbReference type="AlphaFoldDB" id="B8GJS1"/>
<dbReference type="HOGENOM" id="CLU_2893282_0_0_2"/>
<reference evidence="1 2" key="1">
    <citation type="journal article" date="2015" name="Genome Announc.">
        <title>Complete Genome Sequence of Methanosphaerula palustris E1-9CT, a Hydrogenotrophic Methanogen Isolated from a Minerotrophic Fen Peatland.</title>
        <authorList>
            <person name="Cadillo-Quiroz H."/>
            <person name="Browne P."/>
            <person name="Kyrpides N."/>
            <person name="Woyke T."/>
            <person name="Goodwin L."/>
            <person name="Detter C."/>
            <person name="Yavitt J.B."/>
            <person name="Zinder S.H."/>
        </authorList>
    </citation>
    <scope>NUCLEOTIDE SEQUENCE [LARGE SCALE GENOMIC DNA]</scope>
    <source>
        <strain evidence="2">ATCC BAA-1556 / DSM 19958 / E1-9c</strain>
    </source>
</reference>
<dbReference type="GeneID" id="7272648"/>
<dbReference type="Proteomes" id="UP000002457">
    <property type="component" value="Chromosome"/>
</dbReference>
<name>B8GJS1_METPE</name>
<sequence>MVCIAGSFLPAAGENKTTTPFLTGQLPVKVRAQGLVSTIPGDIPILFTGFFENISGQMWGRQ</sequence>
<protein>
    <submittedName>
        <fullName evidence="1">Uncharacterized protein</fullName>
    </submittedName>
</protein>
<gene>
    <name evidence="1" type="ordered locus">Mpal_0343</name>
</gene>
<dbReference type="EMBL" id="CP001338">
    <property type="protein sequence ID" value="ACL15725.1"/>
    <property type="molecule type" value="Genomic_DNA"/>
</dbReference>
<proteinExistence type="predicted"/>
<organism evidence="1 2">
    <name type="scientific">Methanosphaerula palustris (strain ATCC BAA-1556 / DSM 19958 / E1-9c)</name>
    <dbReference type="NCBI Taxonomy" id="521011"/>
    <lineage>
        <taxon>Archaea</taxon>
        <taxon>Methanobacteriati</taxon>
        <taxon>Methanobacteriota</taxon>
        <taxon>Stenosarchaea group</taxon>
        <taxon>Methanomicrobia</taxon>
        <taxon>Methanomicrobiales</taxon>
        <taxon>Methanoregulaceae</taxon>
        <taxon>Methanosphaerula</taxon>
    </lineage>
</organism>
<evidence type="ECO:0000313" key="1">
    <source>
        <dbReference type="EMBL" id="ACL15725.1"/>
    </source>
</evidence>
<keyword evidence="2" id="KW-1185">Reference proteome</keyword>